<dbReference type="OrthoDB" id="5122029at2"/>
<protein>
    <submittedName>
        <fullName evidence="1">Uncharacterized protein</fullName>
    </submittedName>
</protein>
<evidence type="ECO:0000313" key="2">
    <source>
        <dbReference type="Proteomes" id="UP000257080"/>
    </source>
</evidence>
<gene>
    <name evidence="1" type="ORF">B7R25_16500</name>
</gene>
<dbReference type="AlphaFoldDB" id="A0A3E0W7S0"/>
<dbReference type="RefSeq" id="WP_116422267.1">
    <property type="nucleotide sequence ID" value="NZ_NBXE01000044.1"/>
</dbReference>
<comment type="caution">
    <text evidence="1">The sequence shown here is derived from an EMBL/GenBank/DDBJ whole genome shotgun (WGS) entry which is preliminary data.</text>
</comment>
<dbReference type="EMBL" id="NBXE01000044">
    <property type="protein sequence ID" value="RFA24567.1"/>
    <property type="molecule type" value="Genomic_DNA"/>
</dbReference>
<proteinExistence type="predicted"/>
<feature type="non-terminal residue" evidence="1">
    <location>
        <position position="129"/>
    </location>
</feature>
<organism evidence="1 2">
    <name type="scientific">Subtercola boreus</name>
    <dbReference type="NCBI Taxonomy" id="120213"/>
    <lineage>
        <taxon>Bacteria</taxon>
        <taxon>Bacillati</taxon>
        <taxon>Actinomycetota</taxon>
        <taxon>Actinomycetes</taxon>
        <taxon>Micrococcales</taxon>
        <taxon>Microbacteriaceae</taxon>
        <taxon>Subtercola</taxon>
    </lineage>
</organism>
<sequence>MTTDGDAVLHEQVRAWAEGSNPLVAAVELVIRAGLIYDRAPWVRTDNAWKTSALDFDVLLTESGTLSNGQQSLIRIAASLGQGTPVDLRETTTNLDLTYTQLVMTAIAHTAGLTEPGTTIQHINGIPTI</sequence>
<dbReference type="Proteomes" id="UP000257080">
    <property type="component" value="Unassembled WGS sequence"/>
</dbReference>
<name>A0A3E0W7S0_9MICO</name>
<accession>A0A3E0W7S0</accession>
<reference evidence="1 2" key="1">
    <citation type="submission" date="2017-04" db="EMBL/GenBank/DDBJ databases">
        <title>Comparative genome analysis of Subtercola boreus.</title>
        <authorList>
            <person name="Cho Y.-J."/>
            <person name="Cho A."/>
            <person name="Kim O.-S."/>
            <person name="Lee J.-I."/>
        </authorList>
    </citation>
    <scope>NUCLEOTIDE SEQUENCE [LARGE SCALE GENOMIC DNA]</scope>
    <source>
        <strain evidence="1 2">P28004</strain>
    </source>
</reference>
<evidence type="ECO:0000313" key="1">
    <source>
        <dbReference type="EMBL" id="RFA24567.1"/>
    </source>
</evidence>